<accession>A0ABD3E742</accession>
<name>A0ABD3E742_9LAMI</name>
<keyword evidence="3" id="KW-1185">Reference proteome</keyword>
<organism evidence="2 3">
    <name type="scientific">Castilleja foliolosa</name>
    <dbReference type="NCBI Taxonomy" id="1961234"/>
    <lineage>
        <taxon>Eukaryota</taxon>
        <taxon>Viridiplantae</taxon>
        <taxon>Streptophyta</taxon>
        <taxon>Embryophyta</taxon>
        <taxon>Tracheophyta</taxon>
        <taxon>Spermatophyta</taxon>
        <taxon>Magnoliopsida</taxon>
        <taxon>eudicotyledons</taxon>
        <taxon>Gunneridae</taxon>
        <taxon>Pentapetalae</taxon>
        <taxon>asterids</taxon>
        <taxon>lamiids</taxon>
        <taxon>Lamiales</taxon>
        <taxon>Orobanchaceae</taxon>
        <taxon>Pedicularideae</taxon>
        <taxon>Castillejinae</taxon>
        <taxon>Castilleja</taxon>
    </lineage>
</organism>
<dbReference type="EMBL" id="JAVIJP010000007">
    <property type="protein sequence ID" value="KAL3650288.1"/>
    <property type="molecule type" value="Genomic_DNA"/>
</dbReference>
<reference evidence="3" key="1">
    <citation type="journal article" date="2024" name="IScience">
        <title>Strigolactones Initiate the Formation of Haustorium-like Structures in Castilleja.</title>
        <authorList>
            <person name="Buerger M."/>
            <person name="Peterson D."/>
            <person name="Chory J."/>
        </authorList>
    </citation>
    <scope>NUCLEOTIDE SEQUENCE [LARGE SCALE GENOMIC DNA]</scope>
</reference>
<feature type="compositionally biased region" description="Polar residues" evidence="1">
    <location>
        <begin position="20"/>
        <end position="30"/>
    </location>
</feature>
<dbReference type="AlphaFoldDB" id="A0ABD3E742"/>
<comment type="caution">
    <text evidence="2">The sequence shown here is derived from an EMBL/GenBank/DDBJ whole genome shotgun (WGS) entry which is preliminary data.</text>
</comment>
<gene>
    <name evidence="2" type="ORF">CASFOL_006691</name>
</gene>
<evidence type="ECO:0000313" key="3">
    <source>
        <dbReference type="Proteomes" id="UP001632038"/>
    </source>
</evidence>
<feature type="compositionally biased region" description="Basic and acidic residues" evidence="1">
    <location>
        <begin position="8"/>
        <end position="17"/>
    </location>
</feature>
<dbReference type="Proteomes" id="UP001632038">
    <property type="component" value="Unassembled WGS sequence"/>
</dbReference>
<feature type="region of interest" description="Disordered" evidence="1">
    <location>
        <begin position="1"/>
        <end position="50"/>
    </location>
</feature>
<protein>
    <submittedName>
        <fullName evidence="2">Uncharacterized protein</fullName>
    </submittedName>
</protein>
<sequence>MNKTLAMVKREVGESMAKKGTQNRGVGKSKNPTESDVHPRQWTSGISKGDSHKQMTLFRAKYCAAILCDEANTNGKSNLSTAVRFCKTEKIKTAALELDDELSNTLAGEP</sequence>
<proteinExistence type="predicted"/>
<evidence type="ECO:0000313" key="2">
    <source>
        <dbReference type="EMBL" id="KAL3650288.1"/>
    </source>
</evidence>
<evidence type="ECO:0000256" key="1">
    <source>
        <dbReference type="SAM" id="MobiDB-lite"/>
    </source>
</evidence>